<dbReference type="SMART" id="SM00419">
    <property type="entry name" value="HTH_CRP"/>
    <property type="match status" value="1"/>
</dbReference>
<feature type="domain" description="HTH crp-type" evidence="5">
    <location>
        <begin position="153"/>
        <end position="227"/>
    </location>
</feature>
<evidence type="ECO:0000256" key="2">
    <source>
        <dbReference type="ARBA" id="ARBA00023125"/>
    </source>
</evidence>
<name>A0A364NU65_9PROT</name>
<dbReference type="AlphaFoldDB" id="A0A364NU65"/>
<feature type="domain" description="Cyclic nucleotide-binding" evidence="4">
    <location>
        <begin position="38"/>
        <end position="107"/>
    </location>
</feature>
<keyword evidence="3" id="KW-0804">Transcription</keyword>
<comment type="caution">
    <text evidence="6">The sequence shown here is derived from an EMBL/GenBank/DDBJ whole genome shotgun (WGS) entry which is preliminary data.</text>
</comment>
<dbReference type="Proteomes" id="UP000251075">
    <property type="component" value="Unassembled WGS sequence"/>
</dbReference>
<dbReference type="SUPFAM" id="SSF51206">
    <property type="entry name" value="cAMP-binding domain-like"/>
    <property type="match status" value="1"/>
</dbReference>
<dbReference type="GO" id="GO:0003700">
    <property type="term" value="F:DNA-binding transcription factor activity"/>
    <property type="evidence" value="ECO:0007669"/>
    <property type="project" value="TreeGrafter"/>
</dbReference>
<dbReference type="InterPro" id="IPR000595">
    <property type="entry name" value="cNMP-bd_dom"/>
</dbReference>
<dbReference type="SUPFAM" id="SSF46785">
    <property type="entry name" value="Winged helix' DNA-binding domain"/>
    <property type="match status" value="1"/>
</dbReference>
<reference evidence="6 7" key="1">
    <citation type="submission" date="2017-11" db="EMBL/GenBank/DDBJ databases">
        <title>Draft genome sequence of magnetotactic bacterium Magnetospirillum kuznetsovii LBB-42.</title>
        <authorList>
            <person name="Grouzdev D.S."/>
            <person name="Rysina M.S."/>
            <person name="Baslerov R.V."/>
            <person name="Koziaeva V."/>
        </authorList>
    </citation>
    <scope>NUCLEOTIDE SEQUENCE [LARGE SCALE GENOMIC DNA]</scope>
    <source>
        <strain evidence="6 7">LBB-42</strain>
    </source>
</reference>
<accession>A0A364NU65</accession>
<dbReference type="Gene3D" id="2.60.120.10">
    <property type="entry name" value="Jelly Rolls"/>
    <property type="match status" value="1"/>
</dbReference>
<dbReference type="PANTHER" id="PTHR24567:SF74">
    <property type="entry name" value="HTH-TYPE TRANSCRIPTIONAL REGULATOR ARCR"/>
    <property type="match status" value="1"/>
</dbReference>
<dbReference type="InterPro" id="IPR012318">
    <property type="entry name" value="HTH_CRP"/>
</dbReference>
<sequence length="236" mass="25626">MASSRQCCDCDAWESGRRQPMRDTIGARCPFPALATRFSLPRGQNIFHQGDAVAGLYSLASGMVAQERVDADGCLTILRILQPGALFPCSGLLGDGPHETAARALTDISGCFVPMERLIPALRDDPDITLALLRMSAAELREDEQMIFRLCSSDLPQRVLGALMTWADEMGAPQDNGDITVTLPVSWRDVAAMVGTGPEVISRLLRRLSKAGHISFQGRKVTLHPAATKRTTPTYC</sequence>
<dbReference type="InterPro" id="IPR014710">
    <property type="entry name" value="RmlC-like_jellyroll"/>
</dbReference>
<dbReference type="Pfam" id="PF13545">
    <property type="entry name" value="HTH_Crp_2"/>
    <property type="match status" value="1"/>
</dbReference>
<proteinExistence type="predicted"/>
<protein>
    <submittedName>
        <fullName evidence="6">Crp/Fnr family transcriptional regulator</fullName>
    </submittedName>
</protein>
<keyword evidence="1" id="KW-0805">Transcription regulation</keyword>
<dbReference type="InterPro" id="IPR036390">
    <property type="entry name" value="WH_DNA-bd_sf"/>
</dbReference>
<organism evidence="6 7">
    <name type="scientific">Paramagnetospirillum kuznetsovii</name>
    <dbReference type="NCBI Taxonomy" id="2053833"/>
    <lineage>
        <taxon>Bacteria</taxon>
        <taxon>Pseudomonadati</taxon>
        <taxon>Pseudomonadota</taxon>
        <taxon>Alphaproteobacteria</taxon>
        <taxon>Rhodospirillales</taxon>
        <taxon>Magnetospirillaceae</taxon>
        <taxon>Paramagnetospirillum</taxon>
    </lineage>
</organism>
<dbReference type="GO" id="GO:0003677">
    <property type="term" value="F:DNA binding"/>
    <property type="evidence" value="ECO:0007669"/>
    <property type="project" value="UniProtKB-KW"/>
</dbReference>
<dbReference type="OrthoDB" id="7643467at2"/>
<dbReference type="PANTHER" id="PTHR24567">
    <property type="entry name" value="CRP FAMILY TRANSCRIPTIONAL REGULATORY PROTEIN"/>
    <property type="match status" value="1"/>
</dbReference>
<dbReference type="GO" id="GO:0005829">
    <property type="term" value="C:cytosol"/>
    <property type="evidence" value="ECO:0007669"/>
    <property type="project" value="TreeGrafter"/>
</dbReference>
<dbReference type="CDD" id="cd00038">
    <property type="entry name" value="CAP_ED"/>
    <property type="match status" value="1"/>
</dbReference>
<evidence type="ECO:0000259" key="5">
    <source>
        <dbReference type="PROSITE" id="PS51063"/>
    </source>
</evidence>
<dbReference type="PROSITE" id="PS50042">
    <property type="entry name" value="CNMP_BINDING_3"/>
    <property type="match status" value="1"/>
</dbReference>
<evidence type="ECO:0000259" key="4">
    <source>
        <dbReference type="PROSITE" id="PS50042"/>
    </source>
</evidence>
<evidence type="ECO:0000313" key="6">
    <source>
        <dbReference type="EMBL" id="RAU20602.1"/>
    </source>
</evidence>
<keyword evidence="7" id="KW-1185">Reference proteome</keyword>
<gene>
    <name evidence="6" type="ORF">CU669_17355</name>
</gene>
<dbReference type="SMART" id="SM00100">
    <property type="entry name" value="cNMP"/>
    <property type="match status" value="1"/>
</dbReference>
<dbReference type="RefSeq" id="WP_112146864.1">
    <property type="nucleotide sequence ID" value="NZ_PGTO01000019.1"/>
</dbReference>
<evidence type="ECO:0000256" key="1">
    <source>
        <dbReference type="ARBA" id="ARBA00023015"/>
    </source>
</evidence>
<dbReference type="InterPro" id="IPR018490">
    <property type="entry name" value="cNMP-bd_dom_sf"/>
</dbReference>
<evidence type="ECO:0000256" key="3">
    <source>
        <dbReference type="ARBA" id="ARBA00023163"/>
    </source>
</evidence>
<dbReference type="InterPro" id="IPR050397">
    <property type="entry name" value="Env_Response_Regulators"/>
</dbReference>
<dbReference type="PROSITE" id="PS51063">
    <property type="entry name" value="HTH_CRP_2"/>
    <property type="match status" value="1"/>
</dbReference>
<evidence type="ECO:0000313" key="7">
    <source>
        <dbReference type="Proteomes" id="UP000251075"/>
    </source>
</evidence>
<dbReference type="Pfam" id="PF00027">
    <property type="entry name" value="cNMP_binding"/>
    <property type="match status" value="1"/>
</dbReference>
<dbReference type="EMBL" id="PGTO01000019">
    <property type="protein sequence ID" value="RAU20602.1"/>
    <property type="molecule type" value="Genomic_DNA"/>
</dbReference>
<keyword evidence="2" id="KW-0238">DNA-binding</keyword>